<dbReference type="EMBL" id="LCLH01000006">
    <property type="protein sequence ID" value="KKU14103.1"/>
    <property type="molecule type" value="Genomic_DNA"/>
</dbReference>
<dbReference type="STRING" id="1619050.UX20_C0006G0005"/>
<protein>
    <submittedName>
        <fullName evidence="1">Uncharacterized protein</fullName>
    </submittedName>
</protein>
<dbReference type="PATRIC" id="fig|1619050.3.peg.119"/>
<proteinExistence type="predicted"/>
<dbReference type="Proteomes" id="UP000034911">
    <property type="component" value="Unassembled WGS sequence"/>
</dbReference>
<name>A0A0G1Q8S7_9BACT</name>
<dbReference type="AlphaFoldDB" id="A0A0G1Q8S7"/>
<gene>
    <name evidence="1" type="ORF">UX20_C0006G0005</name>
</gene>
<sequence length="174" mass="20399">MRKGGVGGANTKTGLYYEGKVNFLTFIKKQKNYSVKDNNILYNGKKVGLTFQKHGLYKYLEENKIDYTDFISKKILPDDAVLVIANNTMHIIEVKFQEVAGSTDEKLQTCDFKIKQYRKLFSRLNIEVKYIYVLNDWFEKPEYKDVLDYIISVDGCYYYFHYLPLQKIGLPVPK</sequence>
<organism evidence="1 2">
    <name type="scientific">Candidatus Magasanikbacteria bacterium GW2011_GWC2_45_8</name>
    <dbReference type="NCBI Taxonomy" id="1619050"/>
    <lineage>
        <taxon>Bacteria</taxon>
        <taxon>Candidatus Magasanikiibacteriota</taxon>
    </lineage>
</organism>
<reference evidence="1 2" key="1">
    <citation type="journal article" date="2015" name="Nature">
        <title>rRNA introns, odd ribosomes, and small enigmatic genomes across a large radiation of phyla.</title>
        <authorList>
            <person name="Brown C.T."/>
            <person name="Hug L.A."/>
            <person name="Thomas B.C."/>
            <person name="Sharon I."/>
            <person name="Castelle C.J."/>
            <person name="Singh A."/>
            <person name="Wilkins M.J."/>
            <person name="Williams K.H."/>
            <person name="Banfield J.F."/>
        </authorList>
    </citation>
    <scope>NUCLEOTIDE SEQUENCE [LARGE SCALE GENOMIC DNA]</scope>
</reference>
<evidence type="ECO:0000313" key="2">
    <source>
        <dbReference type="Proteomes" id="UP000034911"/>
    </source>
</evidence>
<accession>A0A0G1Q8S7</accession>
<evidence type="ECO:0000313" key="1">
    <source>
        <dbReference type="EMBL" id="KKU14103.1"/>
    </source>
</evidence>
<comment type="caution">
    <text evidence="1">The sequence shown here is derived from an EMBL/GenBank/DDBJ whole genome shotgun (WGS) entry which is preliminary data.</text>
</comment>